<dbReference type="InterPro" id="IPR009072">
    <property type="entry name" value="Histone-fold"/>
</dbReference>
<dbReference type="InterPro" id="IPR003599">
    <property type="entry name" value="Ig_sub"/>
</dbReference>
<evidence type="ECO:0000256" key="10">
    <source>
        <dbReference type="ARBA" id="ARBA00023319"/>
    </source>
</evidence>
<dbReference type="SMART" id="SM00409">
    <property type="entry name" value="IG"/>
    <property type="match status" value="3"/>
</dbReference>
<keyword evidence="4 12" id="KW-0812">Transmembrane</keyword>
<evidence type="ECO:0000256" key="1">
    <source>
        <dbReference type="ARBA" id="ARBA00004479"/>
    </source>
</evidence>
<dbReference type="Gene3D" id="2.60.40.10">
    <property type="entry name" value="Immunoglobulins"/>
    <property type="match status" value="3"/>
</dbReference>
<accession>A0ABM1AVI4</accession>
<keyword evidence="15" id="KW-1185">Reference proteome</keyword>
<dbReference type="SMART" id="SM00428">
    <property type="entry name" value="H3"/>
    <property type="match status" value="1"/>
</dbReference>
<evidence type="ECO:0000313" key="15">
    <source>
        <dbReference type="Proteomes" id="UP000694915"/>
    </source>
</evidence>
<dbReference type="InterPro" id="IPR007125">
    <property type="entry name" value="H2A/H2B/H3"/>
</dbReference>
<evidence type="ECO:0000256" key="13">
    <source>
        <dbReference type="SAM" id="SignalP"/>
    </source>
</evidence>
<gene>
    <name evidence="16" type="primary">LOC101981143</name>
</gene>
<dbReference type="InterPro" id="IPR051036">
    <property type="entry name" value="SIGLEC"/>
</dbReference>
<keyword evidence="6" id="KW-0013">ADP-ribosylation</keyword>
<feature type="domain" description="Ig-like" evidence="14">
    <location>
        <begin position="236"/>
        <end position="336"/>
    </location>
</feature>
<evidence type="ECO:0000256" key="7">
    <source>
        <dbReference type="ARBA" id="ARBA00022889"/>
    </source>
</evidence>
<keyword evidence="7" id="KW-0130">Cell adhesion</keyword>
<dbReference type="InterPro" id="IPR007110">
    <property type="entry name" value="Ig-like_dom"/>
</dbReference>
<evidence type="ECO:0000256" key="6">
    <source>
        <dbReference type="ARBA" id="ARBA00022765"/>
    </source>
</evidence>
<keyword evidence="10" id="KW-0393">Immunoglobulin domain</keyword>
<feature type="transmembrane region" description="Helical" evidence="12">
    <location>
        <begin position="342"/>
        <end position="364"/>
    </location>
</feature>
<dbReference type="SUPFAM" id="SSF47113">
    <property type="entry name" value="Histone-fold"/>
    <property type="match status" value="1"/>
</dbReference>
<keyword evidence="8 12" id="KW-1133">Transmembrane helix</keyword>
<dbReference type="SUPFAM" id="SSF48726">
    <property type="entry name" value="Immunoglobulin"/>
    <property type="match status" value="3"/>
</dbReference>
<evidence type="ECO:0000256" key="9">
    <source>
        <dbReference type="ARBA" id="ARBA00023136"/>
    </source>
</evidence>
<feature type="signal peptide" evidence="13">
    <location>
        <begin position="1"/>
        <end position="17"/>
    </location>
</feature>
<dbReference type="SMART" id="SM00408">
    <property type="entry name" value="IGc2"/>
    <property type="match status" value="1"/>
</dbReference>
<dbReference type="InterPro" id="IPR003598">
    <property type="entry name" value="Ig_sub2"/>
</dbReference>
<protein>
    <submittedName>
        <fullName evidence="16">Sialic acid-binding Ig-like lectin 12</fullName>
    </submittedName>
</protein>
<dbReference type="Gene3D" id="1.10.20.10">
    <property type="entry name" value="Histone, subunit A"/>
    <property type="match status" value="1"/>
</dbReference>
<name>A0ABM1AVI4_MICOH</name>
<dbReference type="PRINTS" id="PR00622">
    <property type="entry name" value="HISTONEH3"/>
</dbReference>
<keyword evidence="3" id="KW-0488">Methylation</keyword>
<dbReference type="RefSeq" id="XP_013209078.1">
    <property type="nucleotide sequence ID" value="XM_013353624.1"/>
</dbReference>
<dbReference type="InterPro" id="IPR036179">
    <property type="entry name" value="Ig-like_dom_sf"/>
</dbReference>
<dbReference type="Pfam" id="PF07686">
    <property type="entry name" value="V-set"/>
    <property type="match status" value="1"/>
</dbReference>
<organism evidence="15 16">
    <name type="scientific">Microtus ochrogaster</name>
    <name type="common">Prairie vole</name>
    <dbReference type="NCBI Taxonomy" id="79684"/>
    <lineage>
        <taxon>Eukaryota</taxon>
        <taxon>Metazoa</taxon>
        <taxon>Chordata</taxon>
        <taxon>Craniata</taxon>
        <taxon>Vertebrata</taxon>
        <taxon>Euteleostomi</taxon>
        <taxon>Mammalia</taxon>
        <taxon>Eutheria</taxon>
        <taxon>Euarchontoglires</taxon>
        <taxon>Glires</taxon>
        <taxon>Rodentia</taxon>
        <taxon>Myomorpha</taxon>
        <taxon>Muroidea</taxon>
        <taxon>Cricetidae</taxon>
        <taxon>Arvicolinae</taxon>
        <taxon>Microtus</taxon>
    </lineage>
</organism>
<comment type="subcellular location">
    <subcellularLocation>
        <location evidence="1">Membrane</location>
        <topology evidence="1">Single-pass type I membrane protein</topology>
    </subcellularLocation>
</comment>
<dbReference type="Pfam" id="PF00125">
    <property type="entry name" value="Histone"/>
    <property type="match status" value="1"/>
</dbReference>
<keyword evidence="13" id="KW-0732">Signal</keyword>
<dbReference type="Proteomes" id="UP000694915">
    <property type="component" value="Unplaced"/>
</dbReference>
<evidence type="ECO:0000256" key="4">
    <source>
        <dbReference type="ARBA" id="ARBA00022692"/>
    </source>
</evidence>
<dbReference type="InterPro" id="IPR013106">
    <property type="entry name" value="Ig_V-set"/>
</dbReference>
<evidence type="ECO:0000256" key="2">
    <source>
        <dbReference type="ARBA" id="ARBA00010343"/>
    </source>
</evidence>
<keyword evidence="9 12" id="KW-0472">Membrane</keyword>
<evidence type="ECO:0000256" key="5">
    <source>
        <dbReference type="ARBA" id="ARBA00022734"/>
    </source>
</evidence>
<comment type="similarity">
    <text evidence="2">Belongs to the histone H3 family.</text>
</comment>
<dbReference type="InterPro" id="IPR013783">
    <property type="entry name" value="Ig-like_fold"/>
</dbReference>
<evidence type="ECO:0000256" key="8">
    <source>
        <dbReference type="ARBA" id="ARBA00022989"/>
    </source>
</evidence>
<dbReference type="PANTHER" id="PTHR12035">
    <property type="entry name" value="SIALIC ACID BINDING IMMUNOGLOBULIN-LIKE LECTIN"/>
    <property type="match status" value="1"/>
</dbReference>
<evidence type="ECO:0000259" key="14">
    <source>
        <dbReference type="PROSITE" id="PS50835"/>
    </source>
</evidence>
<keyword evidence="5" id="KW-0430">Lectin</keyword>
<evidence type="ECO:0000256" key="12">
    <source>
        <dbReference type="SAM" id="Phobius"/>
    </source>
</evidence>
<evidence type="ECO:0000256" key="3">
    <source>
        <dbReference type="ARBA" id="ARBA00022481"/>
    </source>
</evidence>
<evidence type="ECO:0000313" key="16">
    <source>
        <dbReference type="RefSeq" id="XP_013209078.1"/>
    </source>
</evidence>
<dbReference type="InterPro" id="IPR000164">
    <property type="entry name" value="Histone_H3/CENP-A"/>
</dbReference>
<evidence type="ECO:0000256" key="11">
    <source>
        <dbReference type="ARBA" id="ARBA00038361"/>
    </source>
</evidence>
<dbReference type="PROSITE" id="PS50835">
    <property type="entry name" value="IG_LIKE"/>
    <property type="match status" value="2"/>
</dbReference>
<feature type="chain" id="PRO_5046138291" evidence="13">
    <location>
        <begin position="18"/>
        <end position="448"/>
    </location>
</feature>
<reference evidence="16" key="1">
    <citation type="submission" date="2025-08" db="UniProtKB">
        <authorList>
            <consortium name="RefSeq"/>
        </authorList>
    </citation>
    <scope>IDENTIFICATION</scope>
</reference>
<dbReference type="GeneID" id="101981143"/>
<dbReference type="PANTHER" id="PTHR12035:SF138">
    <property type="entry name" value="SIALIC ACID-BINDING IG-LIKE LECTIN 9"/>
    <property type="match status" value="1"/>
</dbReference>
<comment type="similarity">
    <text evidence="11">Belongs to the immunoglobulin superfamily. SIGLEC (sialic acid binding Ig-like lectin) family.</text>
</comment>
<feature type="domain" description="Ig-like" evidence="14">
    <location>
        <begin position="149"/>
        <end position="229"/>
    </location>
</feature>
<proteinExistence type="inferred from homology"/>
<sequence length="448" mass="49014">MLPLLLLLLWGMKEVEGGPDAVEGFSLNVKKRVVVQESLCIQVPCRFTYGKEEWSDSDPAHGYWFRDRANPLQDPPVATNNPGRPALNTTQDRFFLLGEPLKKNCSLYIRETRKDDAGSYFFRLERGKRKFSYMLNMMTLQVTDLTYAPDILIPETLEAGRPSNLTCSAPWACGSPTFSWTGSFVSFLSTNTTGSAVLTVTPQPWDHGTNLTCQVTLPGAGVTTRTTICLNVSYAPRNLTMIVYKGVGSASTALRNGSTLTLLEGGTLHIACTVDSNPPARLNWVHENIILSPIQPSTPGLLELSPEHLRYEGKFTCTAQNVLGSQHTSLFSKRKSGLMAEVVLVAVVEAAVKVLLLGLCLIVLSHPRLLQFSEASATSGLPSSCPKRKGEGHLVREFAQDFKTDLRFQSAAIGALREASEAYLVDVFEDANLCAIHGKCATIMPKDT</sequence>